<dbReference type="EMBL" id="AOID01000030">
    <property type="protein sequence ID" value="ELY67276.1"/>
    <property type="molecule type" value="Genomic_DNA"/>
</dbReference>
<organism evidence="5 6">
    <name type="scientific">Natrinema versiforme JCM 10478</name>
    <dbReference type="NCBI Taxonomy" id="1227496"/>
    <lineage>
        <taxon>Archaea</taxon>
        <taxon>Methanobacteriati</taxon>
        <taxon>Methanobacteriota</taxon>
        <taxon>Stenosarchaea group</taxon>
        <taxon>Halobacteria</taxon>
        <taxon>Halobacteriales</taxon>
        <taxon>Natrialbaceae</taxon>
        <taxon>Natrinema</taxon>
    </lineage>
</organism>
<dbReference type="Pfam" id="PF00933">
    <property type="entry name" value="Glyco_hydro_3"/>
    <property type="match status" value="1"/>
</dbReference>
<dbReference type="AlphaFoldDB" id="L9Y0R0"/>
<keyword evidence="6" id="KW-1185">Reference proteome</keyword>
<protein>
    <submittedName>
        <fullName evidence="5">Glycoside hydrolase</fullName>
    </submittedName>
</protein>
<proteinExistence type="inferred from homology"/>
<dbReference type="RefSeq" id="WP_006431268.1">
    <property type="nucleotide sequence ID" value="NZ_AOID01000030.1"/>
</dbReference>
<dbReference type="Gene3D" id="2.60.40.10">
    <property type="entry name" value="Immunoglobulins"/>
    <property type="match status" value="1"/>
</dbReference>
<dbReference type="SMART" id="SM01217">
    <property type="entry name" value="Fn3_like"/>
    <property type="match status" value="1"/>
</dbReference>
<feature type="compositionally biased region" description="Polar residues" evidence="3">
    <location>
        <begin position="413"/>
        <end position="423"/>
    </location>
</feature>
<dbReference type="GO" id="GO:0004553">
    <property type="term" value="F:hydrolase activity, hydrolyzing O-glycosyl compounds"/>
    <property type="evidence" value="ECO:0007669"/>
    <property type="project" value="InterPro"/>
</dbReference>
<dbReference type="InterPro" id="IPR036881">
    <property type="entry name" value="Glyco_hydro_3_C_sf"/>
</dbReference>
<sequence length="752" mass="79957">MSDGSDRVAARLESMTREEKLRLVSGRGDPAGMATGYLPGIDRLGISDFRLVDGPLGVRAEGEKATAFPASIAVAATFDPDLAREKGAAMAREARALEQDALLAPGANLIRVPHCGRNFEYYSEEPLLAAETTAGAVDGIQDENVVATVKHYVANNQETDRVRVSSEVDERTLRELYLRPFRAAVEAGTGSVMTAYNRVNGTYMSDHTRLVGDVLKGDWGFDGYVVSDWYGTESTVGAATAGLDLEMPGVAIDDGFGGDDEGEPPDNGDGDGDEEDGWFDAADLDGEAAEIMGGLPDGTKGDLFGEPLGDAIDAGEVPAERLDDMVRRILGQLERIGRLESDAGDRSAGDDDDSDDSVGAIDTPAHRDLAERIAVRGTVLLENDGVLPLADGTDLAVVGPNVHEAKLGGGGSSETTPFQSTSPAAGLESRADGTVTVARGCEPIPDLSLFDALPFVESEEPDEPAADAEVGIDADEPDIDAAVGAASDADVAVVFVRDRTTEGKDRDSLRLPGRQDELVEAVADAAAATVVVVQSSGPVELPWRDGVDAILEAWYPGQADGTAVASVLYGDRDPSGRLPVTFAPEGTYPTADERRYPGLDEEAQYEEGVFVGYRHFDRDAVDAEPTYPFGHGRSYADFAYRDAAVVDDRTVRVTVENVADRDGREVVQAYVRPPESGAVERPTRELAGFESVAIPAGETRTVEIDLADRSLGRYDADDGWVIDAGTYTVELARSARDRRKTVDIEFADDATL</sequence>
<dbReference type="GO" id="GO:0005975">
    <property type="term" value="P:carbohydrate metabolic process"/>
    <property type="evidence" value="ECO:0007669"/>
    <property type="project" value="InterPro"/>
</dbReference>
<dbReference type="InterPro" id="IPR013783">
    <property type="entry name" value="Ig-like_fold"/>
</dbReference>
<dbReference type="SUPFAM" id="SSF52279">
    <property type="entry name" value="Beta-D-glucan exohydrolase, C-terminal domain"/>
    <property type="match status" value="1"/>
</dbReference>
<evidence type="ECO:0000256" key="1">
    <source>
        <dbReference type="ARBA" id="ARBA00005336"/>
    </source>
</evidence>
<evidence type="ECO:0000256" key="2">
    <source>
        <dbReference type="ARBA" id="ARBA00022801"/>
    </source>
</evidence>
<dbReference type="PANTHER" id="PTHR42715">
    <property type="entry name" value="BETA-GLUCOSIDASE"/>
    <property type="match status" value="1"/>
</dbReference>
<accession>L9Y0R0</accession>
<dbReference type="OrthoDB" id="30657at2157"/>
<evidence type="ECO:0000256" key="3">
    <source>
        <dbReference type="SAM" id="MobiDB-lite"/>
    </source>
</evidence>
<feature type="region of interest" description="Disordered" evidence="3">
    <location>
        <begin position="250"/>
        <end position="279"/>
    </location>
</feature>
<evidence type="ECO:0000313" key="5">
    <source>
        <dbReference type="EMBL" id="ELY67276.1"/>
    </source>
</evidence>
<dbReference type="InterPro" id="IPR036962">
    <property type="entry name" value="Glyco_hydro_3_N_sf"/>
</dbReference>
<dbReference type="Pfam" id="PF01915">
    <property type="entry name" value="Glyco_hydro_3_C"/>
    <property type="match status" value="1"/>
</dbReference>
<dbReference type="Gene3D" id="3.40.50.1700">
    <property type="entry name" value="Glycoside hydrolase family 3 C-terminal domain"/>
    <property type="match status" value="1"/>
</dbReference>
<feature type="region of interest" description="Disordered" evidence="3">
    <location>
        <begin position="340"/>
        <end position="364"/>
    </location>
</feature>
<evidence type="ECO:0000313" key="6">
    <source>
        <dbReference type="Proteomes" id="UP000011632"/>
    </source>
</evidence>
<keyword evidence="2 5" id="KW-0378">Hydrolase</keyword>
<dbReference type="InterPro" id="IPR026891">
    <property type="entry name" value="Fn3-like"/>
</dbReference>
<dbReference type="PRINTS" id="PR00133">
    <property type="entry name" value="GLHYDRLASE3"/>
</dbReference>
<feature type="region of interest" description="Disordered" evidence="3">
    <location>
        <begin position="407"/>
        <end position="426"/>
    </location>
</feature>
<name>L9Y0R0_9EURY</name>
<feature type="domain" description="Fibronectin type III-like" evidence="4">
    <location>
        <begin position="665"/>
        <end position="735"/>
    </location>
</feature>
<dbReference type="Pfam" id="PF14310">
    <property type="entry name" value="Fn3-like"/>
    <property type="match status" value="1"/>
</dbReference>
<dbReference type="STRING" id="1227496.C489_10953"/>
<dbReference type="InterPro" id="IPR017853">
    <property type="entry name" value="GH"/>
</dbReference>
<gene>
    <name evidence="5" type="ORF">C489_10953</name>
</gene>
<dbReference type="InterPro" id="IPR050288">
    <property type="entry name" value="Cellulose_deg_GH3"/>
</dbReference>
<dbReference type="InterPro" id="IPR002772">
    <property type="entry name" value="Glyco_hydro_3_C"/>
</dbReference>
<feature type="compositionally biased region" description="Basic and acidic residues" evidence="3">
    <location>
        <begin position="340"/>
        <end position="349"/>
    </location>
</feature>
<comment type="similarity">
    <text evidence="1">Belongs to the glycosyl hydrolase 3 family.</text>
</comment>
<dbReference type="Proteomes" id="UP000011632">
    <property type="component" value="Unassembled WGS sequence"/>
</dbReference>
<dbReference type="PANTHER" id="PTHR42715:SF10">
    <property type="entry name" value="BETA-GLUCOSIDASE"/>
    <property type="match status" value="1"/>
</dbReference>
<dbReference type="InterPro" id="IPR001764">
    <property type="entry name" value="Glyco_hydro_3_N"/>
</dbReference>
<dbReference type="Gene3D" id="3.20.20.300">
    <property type="entry name" value="Glycoside hydrolase, family 3, N-terminal domain"/>
    <property type="match status" value="2"/>
</dbReference>
<dbReference type="PATRIC" id="fig|1227496.3.peg.2214"/>
<reference evidence="5 6" key="1">
    <citation type="journal article" date="2014" name="PLoS Genet.">
        <title>Phylogenetically driven sequencing of extremely halophilic archaea reveals strategies for static and dynamic osmo-response.</title>
        <authorList>
            <person name="Becker E.A."/>
            <person name="Seitzer P.M."/>
            <person name="Tritt A."/>
            <person name="Larsen D."/>
            <person name="Krusor M."/>
            <person name="Yao A.I."/>
            <person name="Wu D."/>
            <person name="Madern D."/>
            <person name="Eisen J.A."/>
            <person name="Darling A.E."/>
            <person name="Facciotti M.T."/>
        </authorList>
    </citation>
    <scope>NUCLEOTIDE SEQUENCE [LARGE SCALE GENOMIC DNA]</scope>
    <source>
        <strain evidence="5 6">JCM 10478</strain>
    </source>
</reference>
<dbReference type="SUPFAM" id="SSF51445">
    <property type="entry name" value="(Trans)glycosidases"/>
    <property type="match status" value="1"/>
</dbReference>
<feature type="compositionally biased region" description="Acidic residues" evidence="3">
    <location>
        <begin position="256"/>
        <end position="279"/>
    </location>
</feature>
<evidence type="ECO:0000259" key="4">
    <source>
        <dbReference type="SMART" id="SM01217"/>
    </source>
</evidence>
<comment type="caution">
    <text evidence="5">The sequence shown here is derived from an EMBL/GenBank/DDBJ whole genome shotgun (WGS) entry which is preliminary data.</text>
</comment>